<evidence type="ECO:0000313" key="2">
    <source>
        <dbReference type="Proteomes" id="UP000001570"/>
    </source>
</evidence>
<dbReference type="RefSeq" id="WP_119122870.1">
    <property type="nucleotide sequence ID" value="NC_000964.3"/>
</dbReference>
<organism evidence="1 2">
    <name type="scientific">Bacillus subtilis (strain 168)</name>
    <dbReference type="NCBI Taxonomy" id="224308"/>
    <lineage>
        <taxon>Bacteria</taxon>
        <taxon>Bacillati</taxon>
        <taxon>Bacillota</taxon>
        <taxon>Bacilli</taxon>
        <taxon>Bacillales</taxon>
        <taxon>Bacillaceae</taxon>
        <taxon>Bacillus</taxon>
    </lineage>
</organism>
<name>A0A2K4Z9I2_BACSU</name>
<sequence length="71" mass="8648">MNKSKKSMKTRWAVSEKTWMHLIKPVWNLKMRLKSWLKKRRPYLKNIKLNMINRKSANALCEYPSRSQQLT</sequence>
<accession>A0A2K4Z9I2</accession>
<dbReference type="EMBL" id="AL009126">
    <property type="protein sequence ID" value="SOX90550.1"/>
    <property type="molecule type" value="Genomic_DNA"/>
</dbReference>
<dbReference type="Proteomes" id="UP000001570">
    <property type="component" value="Chromosome"/>
</dbReference>
<dbReference type="RefSeq" id="YP_009513951.1">
    <property type="nucleotide sequence ID" value="NC_000964.3"/>
</dbReference>
<reference evidence="1 2" key="1">
    <citation type="journal article" date="1997" name="Nature">
        <title>The complete genome sequence of the Gram-positive bacterium Bacillus subtilis.</title>
        <authorList>
            <person name="Kunst F."/>
            <person name="Ogasawara N."/>
            <person name="Moszer I."/>
            <person name="Albertini A.M."/>
            <person name="Alloni G."/>
            <person name="Azevedo V."/>
            <person name="Bertero M.G."/>
            <person name="Bessieres P."/>
            <person name="Bolotin A."/>
            <person name="Borchert S."/>
            <person name="Borriss R."/>
            <person name="Boursier L."/>
            <person name="Brans A."/>
            <person name="Braun M."/>
            <person name="Brignell S.C."/>
            <person name="Bron S."/>
            <person name="Brouillet S."/>
            <person name="Bruschi C.V."/>
            <person name="Caldwell B."/>
            <person name="Capuano V."/>
            <person name="Carter N.M."/>
            <person name="Choi S.K."/>
            <person name="Codani J.J."/>
            <person name="Connerton I.F."/>
            <person name="Cummings N.J."/>
            <person name="Daniel R.A."/>
            <person name="Denizot F."/>
            <person name="Devine K.M."/>
            <person name="Dusterhoft A."/>
            <person name="Ehrlich S.D."/>
            <person name="Emmerson P.T."/>
            <person name="Entian K.D."/>
            <person name="Errington J."/>
            <person name="Fabret C."/>
            <person name="Ferrari E."/>
            <person name="Foulger D."/>
            <person name="Fritz C."/>
            <person name="Fujita M."/>
            <person name="Fujita Y."/>
            <person name="Fuma S."/>
            <person name="Galizzi A."/>
            <person name="Galleron N."/>
            <person name="Ghim S.Y."/>
            <person name="Glaser P."/>
            <person name="Goffeau A."/>
            <person name="Golightly E.J."/>
            <person name="Grandi G."/>
            <person name="Guiseppi G."/>
            <person name="Guy B.J."/>
            <person name="Haga K."/>
            <person name="Haiech J."/>
            <person name="Harwood C.R."/>
            <person name="Henaut A."/>
            <person name="Hilbert H."/>
            <person name="Holsappel S."/>
            <person name="Hosono S."/>
            <person name="Hullo M.F."/>
            <person name="Itaya M."/>
            <person name="Jones L."/>
            <person name="Joris B."/>
            <person name="Karamata D."/>
            <person name="Kasahara Y."/>
            <person name="Klaerr-Blanchard M."/>
            <person name="Klein C."/>
            <person name="Kobayashi Y."/>
            <person name="Koetter P."/>
            <person name="Koningstein G."/>
            <person name="Krogh S."/>
            <person name="Kumano M."/>
            <person name="Kurita K."/>
            <person name="Lapidus A."/>
            <person name="Lardinois S."/>
            <person name="Lauber J."/>
            <person name="Lazarevic V."/>
            <person name="Lee S.M."/>
            <person name="Levine A."/>
            <person name="Liu H."/>
            <person name="Masuda S."/>
            <person name="Mauel C."/>
            <person name="Medigue C."/>
            <person name="Medina N."/>
            <person name="Mellado R.P."/>
            <person name="Mizuno M."/>
            <person name="Moestl D."/>
            <person name="Nakai S."/>
            <person name="Noback M."/>
            <person name="Noone D."/>
            <person name="O'Reilly M."/>
            <person name="Ogawa K."/>
            <person name="Ogiwara A."/>
            <person name="Oudega B."/>
            <person name="Park S.H."/>
            <person name="Parro V."/>
            <person name="Pohl T.M."/>
            <person name="Portetelle D."/>
            <person name="Porwollik S."/>
            <person name="Prescott A.M."/>
            <person name="Presecan E."/>
            <person name="Pujic P."/>
            <person name="Purnelle B."/>
            <person name="Rapoport G."/>
            <person name="Rey M."/>
            <person name="Reynolds S."/>
            <person name="Rieger M."/>
            <person name="Rivolta C."/>
            <person name="Rocha E."/>
            <person name="Roche B."/>
            <person name="Rose M."/>
            <person name="Sadaie Y."/>
            <person name="Sato T."/>
            <person name="Scanlan E."/>
            <person name="Schleich S."/>
            <person name="Schroeter R."/>
            <person name="Scoffone F."/>
            <person name="Sekiguchi J."/>
            <person name="Sekowska A."/>
            <person name="Seror S.J."/>
            <person name="Serror P."/>
            <person name="Shin B.S."/>
            <person name="Soldo B."/>
            <person name="Sorokin A."/>
            <person name="Tacconi E."/>
            <person name="Takagi T."/>
            <person name="Takahashi H."/>
            <person name="Takemaru K."/>
            <person name="Takeuchi M."/>
            <person name="Tamakoshi A."/>
            <person name="Tanaka T."/>
            <person name="Terpstra P."/>
            <person name="Tognoni A."/>
            <person name="Tosato V."/>
            <person name="Uchiyama S."/>
            <person name="Vandenbol M."/>
            <person name="Vannier F."/>
            <person name="Vassarotti A."/>
            <person name="Viari A."/>
            <person name="Wambutt R."/>
            <person name="Wedler E."/>
            <person name="Wedler H."/>
            <person name="Weitzenegger T."/>
            <person name="Winters P."/>
            <person name="Wipat A."/>
            <person name="Yamamoto H."/>
            <person name="Yamane K."/>
            <person name="Yasumoto K."/>
            <person name="Yata K."/>
            <person name="Yoshida K."/>
            <person name="Yoshikawa H.F."/>
            <person name="Zumstein E."/>
            <person name="Yoshikawa H."/>
            <person name="Danchin A."/>
        </authorList>
    </citation>
    <scope>NUCLEOTIDE SEQUENCE [LARGE SCALE GENOMIC DNA]</scope>
    <source>
        <strain evidence="1 2">168</strain>
    </source>
</reference>
<dbReference type="GeneID" id="37862834"/>
<dbReference type="InParanoid" id="A0A2K4Z9I2"/>
<protein>
    <submittedName>
        <fullName evidence="1">Sporulation-specific protein</fullName>
    </submittedName>
</protein>
<proteinExistence type="predicted"/>
<gene>
    <name evidence="1" type="primary">yjcB</name>
    <name evidence="1" type="ORF">BSU_11800</name>
</gene>
<evidence type="ECO:0000313" key="1">
    <source>
        <dbReference type="EMBL" id="SOX90550.1"/>
    </source>
</evidence>
<dbReference type="EnsemblBacteria" id="SOX90550">
    <property type="protein sequence ID" value="SOX90550"/>
    <property type="gene ID" value="BSU_11800"/>
</dbReference>
<keyword evidence="2" id="KW-1185">Reference proteome</keyword>
<dbReference type="AlphaFoldDB" id="A0A2K4Z9I2"/>